<dbReference type="AlphaFoldDB" id="A0A1W2EHE7"/>
<sequence>MTNILIMNLLHYNSANFQNMKTKIIEGKKIHKNSRLAKIAHYFHADEDFREDKDWGKKSLQNDMILPKALKDRSIDLN</sequence>
<keyword evidence="2" id="KW-1185">Reference proteome</keyword>
<proteinExistence type="predicted"/>
<evidence type="ECO:0000313" key="1">
    <source>
        <dbReference type="EMBL" id="SMD09133.1"/>
    </source>
</evidence>
<dbReference type="EMBL" id="FWYB01000012">
    <property type="protein sequence ID" value="SMD09133.1"/>
    <property type="molecule type" value="Genomic_DNA"/>
</dbReference>
<evidence type="ECO:0000313" key="2">
    <source>
        <dbReference type="Proteomes" id="UP000192678"/>
    </source>
</evidence>
<name>A0A1W2EHE7_9SPHI</name>
<gene>
    <name evidence="1" type="ORF">SAMN04488101_11293</name>
</gene>
<dbReference type="Proteomes" id="UP000192678">
    <property type="component" value="Unassembled WGS sequence"/>
</dbReference>
<protein>
    <submittedName>
        <fullName evidence="1">Uncharacterized protein</fullName>
    </submittedName>
</protein>
<reference evidence="1 2" key="1">
    <citation type="submission" date="2017-04" db="EMBL/GenBank/DDBJ databases">
        <authorList>
            <person name="Afonso C.L."/>
            <person name="Miller P.J."/>
            <person name="Scott M.A."/>
            <person name="Spackman E."/>
            <person name="Goraichik I."/>
            <person name="Dimitrov K.M."/>
            <person name="Suarez D.L."/>
            <person name="Swayne D.E."/>
        </authorList>
    </citation>
    <scope>NUCLEOTIDE SEQUENCE [LARGE SCALE GENOMIC DNA]</scope>
    <source>
        <strain evidence="1 2">DSM 19625</strain>
    </source>
</reference>
<accession>A0A1W2EHE7</accession>
<organism evidence="1 2">
    <name type="scientific">Pedobacter nyackensis</name>
    <dbReference type="NCBI Taxonomy" id="475255"/>
    <lineage>
        <taxon>Bacteria</taxon>
        <taxon>Pseudomonadati</taxon>
        <taxon>Bacteroidota</taxon>
        <taxon>Sphingobacteriia</taxon>
        <taxon>Sphingobacteriales</taxon>
        <taxon>Sphingobacteriaceae</taxon>
        <taxon>Pedobacter</taxon>
    </lineage>
</organism>